<dbReference type="GO" id="GO:0006974">
    <property type="term" value="P:DNA damage response"/>
    <property type="evidence" value="ECO:0007669"/>
    <property type="project" value="InterPro"/>
</dbReference>
<dbReference type="PROSITE" id="PS51471">
    <property type="entry name" value="FE2OG_OXY"/>
    <property type="match status" value="1"/>
</dbReference>
<evidence type="ECO:0000259" key="2">
    <source>
        <dbReference type="PROSITE" id="PS51471"/>
    </source>
</evidence>
<dbReference type="InterPro" id="IPR027450">
    <property type="entry name" value="AlkB-like"/>
</dbReference>
<protein>
    <recommendedName>
        <fullName evidence="2">Fe2OG dioxygenase domain-containing protein</fullName>
    </recommendedName>
</protein>
<keyword evidence="4" id="KW-1185">Reference proteome</keyword>
<dbReference type="Proteomes" id="UP001182556">
    <property type="component" value="Unassembled WGS sequence"/>
</dbReference>
<accession>A0AAD9CT74</accession>
<dbReference type="AlphaFoldDB" id="A0AAD9CT74"/>
<evidence type="ECO:0000313" key="3">
    <source>
        <dbReference type="EMBL" id="KAK1921529.1"/>
    </source>
</evidence>
<dbReference type="InterPro" id="IPR037151">
    <property type="entry name" value="AlkB-like_sf"/>
</dbReference>
<feature type="region of interest" description="Disordered" evidence="1">
    <location>
        <begin position="1"/>
        <end position="42"/>
    </location>
</feature>
<dbReference type="PANTHER" id="PTHR21052">
    <property type="entry name" value="SPERMATOGENESIS ASSOCIATED 11-RELATED"/>
    <property type="match status" value="1"/>
</dbReference>
<dbReference type="GO" id="GO:0005759">
    <property type="term" value="C:mitochondrial matrix"/>
    <property type="evidence" value="ECO:0007669"/>
    <property type="project" value="TreeGrafter"/>
</dbReference>
<evidence type="ECO:0000313" key="4">
    <source>
        <dbReference type="Proteomes" id="UP001182556"/>
    </source>
</evidence>
<sequence>MSSPTLSSGSFNSLFDEAPEPAEPSGLASSRAGSTYCEPLSTSPGHPSISGLYVFPSLLDPDVSRNALETIALADYFVGGTRDQVMFFVNPRTSTLPDPCSSLISHLSDLLRPILPSPVLQTVFNQDLGRQAILNLYAPGQGISPHTDLPDRYADGILGVSICGGATMRFAHPQHGTTVDVYLAPRSVYVMVGEARWEWTHGIEGKVEDEVEGRTVLRDVRVSATFRWMKPGADVLS</sequence>
<comment type="caution">
    <text evidence="3">The sequence shown here is derived from an EMBL/GenBank/DDBJ whole genome shotgun (WGS) entry which is preliminary data.</text>
</comment>
<dbReference type="PANTHER" id="PTHR21052:SF0">
    <property type="entry name" value="ALPHA-KETOGLUTARATE-DEPENDENT DIOXYGENASE ALKB HOMOLOG 7, MITOCHONDRIAL"/>
    <property type="match status" value="1"/>
</dbReference>
<dbReference type="InterPro" id="IPR032870">
    <property type="entry name" value="ALKBH7-like"/>
</dbReference>
<dbReference type="InterPro" id="IPR005123">
    <property type="entry name" value="Oxoglu/Fe-dep_dioxygenase_dom"/>
</dbReference>
<proteinExistence type="predicted"/>
<dbReference type="Gene3D" id="2.60.120.590">
    <property type="entry name" value="Alpha-ketoglutarate-dependent dioxygenase AlkB-like"/>
    <property type="match status" value="1"/>
</dbReference>
<gene>
    <name evidence="3" type="ORF">DB88DRAFT_512804</name>
</gene>
<dbReference type="Pfam" id="PF13532">
    <property type="entry name" value="2OG-FeII_Oxy_2"/>
    <property type="match status" value="1"/>
</dbReference>
<feature type="domain" description="Fe2OG dioxygenase" evidence="2">
    <location>
        <begin position="123"/>
        <end position="230"/>
    </location>
</feature>
<reference evidence="3" key="1">
    <citation type="submission" date="2023-02" db="EMBL/GenBank/DDBJ databases">
        <title>Identification and recombinant expression of a fungal hydrolase from Papiliotrema laurentii that hydrolyzes apple cutin and clears colloidal polyester polyurethane.</title>
        <authorList>
            <consortium name="DOE Joint Genome Institute"/>
            <person name="Roman V.A."/>
            <person name="Bojanowski C."/>
            <person name="Crable B.R."/>
            <person name="Wagner D.N."/>
            <person name="Hung C.S."/>
            <person name="Nadeau L.J."/>
            <person name="Schratz L."/>
            <person name="Haridas S."/>
            <person name="Pangilinan J."/>
            <person name="Lipzen A."/>
            <person name="Na H."/>
            <person name="Yan M."/>
            <person name="Ng V."/>
            <person name="Grigoriev I.V."/>
            <person name="Spatafora J.W."/>
            <person name="Barlow D."/>
            <person name="Biffinger J."/>
            <person name="Kelley-Loughnane N."/>
            <person name="Varaljay V.A."/>
            <person name="Crookes-Goodson W.J."/>
        </authorList>
    </citation>
    <scope>NUCLEOTIDE SEQUENCE</scope>
    <source>
        <strain evidence="3">5307AH</strain>
    </source>
</reference>
<evidence type="ECO:0000256" key="1">
    <source>
        <dbReference type="SAM" id="MobiDB-lite"/>
    </source>
</evidence>
<organism evidence="3 4">
    <name type="scientific">Papiliotrema laurentii</name>
    <name type="common">Cryptococcus laurentii</name>
    <dbReference type="NCBI Taxonomy" id="5418"/>
    <lineage>
        <taxon>Eukaryota</taxon>
        <taxon>Fungi</taxon>
        <taxon>Dikarya</taxon>
        <taxon>Basidiomycota</taxon>
        <taxon>Agaricomycotina</taxon>
        <taxon>Tremellomycetes</taxon>
        <taxon>Tremellales</taxon>
        <taxon>Rhynchogastremaceae</taxon>
        <taxon>Papiliotrema</taxon>
    </lineage>
</organism>
<dbReference type="GO" id="GO:0006631">
    <property type="term" value="P:fatty acid metabolic process"/>
    <property type="evidence" value="ECO:0007669"/>
    <property type="project" value="TreeGrafter"/>
</dbReference>
<dbReference type="SUPFAM" id="SSF51197">
    <property type="entry name" value="Clavaminate synthase-like"/>
    <property type="match status" value="1"/>
</dbReference>
<feature type="compositionally biased region" description="Polar residues" evidence="1">
    <location>
        <begin position="1"/>
        <end position="13"/>
    </location>
</feature>
<name>A0AAD9CT74_PAPLA</name>
<dbReference type="EMBL" id="JAODAN010000010">
    <property type="protein sequence ID" value="KAK1921529.1"/>
    <property type="molecule type" value="Genomic_DNA"/>
</dbReference>
<dbReference type="GO" id="GO:0016706">
    <property type="term" value="F:2-oxoglutarate-dependent dioxygenase activity"/>
    <property type="evidence" value="ECO:0007669"/>
    <property type="project" value="TreeGrafter"/>
</dbReference>